<organism evidence="1">
    <name type="scientific">marine sediment metagenome</name>
    <dbReference type="NCBI Taxonomy" id="412755"/>
    <lineage>
        <taxon>unclassified sequences</taxon>
        <taxon>metagenomes</taxon>
        <taxon>ecological metagenomes</taxon>
    </lineage>
</organism>
<dbReference type="EMBL" id="LAZR01005903">
    <property type="protein sequence ID" value="KKM96265.1"/>
    <property type="molecule type" value="Genomic_DNA"/>
</dbReference>
<reference evidence="1" key="1">
    <citation type="journal article" date="2015" name="Nature">
        <title>Complex archaea that bridge the gap between prokaryotes and eukaryotes.</title>
        <authorList>
            <person name="Spang A."/>
            <person name="Saw J.H."/>
            <person name="Jorgensen S.L."/>
            <person name="Zaremba-Niedzwiedzka K."/>
            <person name="Martijn J."/>
            <person name="Lind A.E."/>
            <person name="van Eijk R."/>
            <person name="Schleper C."/>
            <person name="Guy L."/>
            <person name="Ettema T.J."/>
        </authorList>
    </citation>
    <scope>NUCLEOTIDE SEQUENCE</scope>
</reference>
<comment type="caution">
    <text evidence="1">The sequence shown here is derived from an EMBL/GenBank/DDBJ whole genome shotgun (WGS) entry which is preliminary data.</text>
</comment>
<name>A0A0F9P5G8_9ZZZZ</name>
<protein>
    <submittedName>
        <fullName evidence="1">Uncharacterized protein</fullName>
    </submittedName>
</protein>
<sequence>MDWELREVDDVEATLDGSGLYVVINRVVGSAMEPTNRDIIRVRADLMTSAGVNGKNFDEPIMSFIGTANNVRKHLIAFLQAEGYTVILSHEHASYIGYELHRAETDEHYVQD</sequence>
<accession>A0A0F9P5G8</accession>
<gene>
    <name evidence="1" type="ORF">LCGC14_1179770</name>
</gene>
<proteinExistence type="predicted"/>
<dbReference type="AlphaFoldDB" id="A0A0F9P5G8"/>
<evidence type="ECO:0000313" key="1">
    <source>
        <dbReference type="EMBL" id="KKM96265.1"/>
    </source>
</evidence>